<dbReference type="Proteomes" id="UP000646523">
    <property type="component" value="Unassembled WGS sequence"/>
</dbReference>
<proteinExistence type="predicted"/>
<feature type="region of interest" description="Disordered" evidence="1">
    <location>
        <begin position="23"/>
        <end position="44"/>
    </location>
</feature>
<accession>A0A918DP09</accession>
<sequence length="44" mass="4865">MPKPLIEQLATLFGAYDDLHLGDDTHALDPDEDVDEPADLDDDL</sequence>
<keyword evidence="3" id="KW-1185">Reference proteome</keyword>
<organism evidence="2 3">
    <name type="scientific">Nonomuraea cavernae</name>
    <dbReference type="NCBI Taxonomy" id="2045107"/>
    <lineage>
        <taxon>Bacteria</taxon>
        <taxon>Bacillati</taxon>
        <taxon>Actinomycetota</taxon>
        <taxon>Actinomycetes</taxon>
        <taxon>Streptosporangiales</taxon>
        <taxon>Streptosporangiaceae</taxon>
        <taxon>Nonomuraea</taxon>
    </lineage>
</organism>
<dbReference type="EMBL" id="BMNH01000023">
    <property type="protein sequence ID" value="GGO77798.1"/>
    <property type="molecule type" value="Genomic_DNA"/>
</dbReference>
<evidence type="ECO:0000313" key="3">
    <source>
        <dbReference type="Proteomes" id="UP000646523"/>
    </source>
</evidence>
<evidence type="ECO:0000256" key="1">
    <source>
        <dbReference type="SAM" id="MobiDB-lite"/>
    </source>
</evidence>
<protein>
    <submittedName>
        <fullName evidence="2">Uncharacterized protein</fullName>
    </submittedName>
</protein>
<reference evidence="2" key="1">
    <citation type="journal article" date="2014" name="Int. J. Syst. Evol. Microbiol.">
        <title>Complete genome sequence of Corynebacterium casei LMG S-19264T (=DSM 44701T), isolated from a smear-ripened cheese.</title>
        <authorList>
            <consortium name="US DOE Joint Genome Institute (JGI-PGF)"/>
            <person name="Walter F."/>
            <person name="Albersmeier A."/>
            <person name="Kalinowski J."/>
            <person name="Ruckert C."/>
        </authorList>
    </citation>
    <scope>NUCLEOTIDE SEQUENCE</scope>
    <source>
        <strain evidence="2">CGMCC 4.7368</strain>
    </source>
</reference>
<feature type="compositionally biased region" description="Acidic residues" evidence="1">
    <location>
        <begin position="30"/>
        <end position="44"/>
    </location>
</feature>
<comment type="caution">
    <text evidence="2">The sequence shown here is derived from an EMBL/GenBank/DDBJ whole genome shotgun (WGS) entry which is preliminary data.</text>
</comment>
<evidence type="ECO:0000313" key="2">
    <source>
        <dbReference type="EMBL" id="GGO77798.1"/>
    </source>
</evidence>
<dbReference type="AlphaFoldDB" id="A0A918DP09"/>
<reference evidence="2" key="2">
    <citation type="submission" date="2020-09" db="EMBL/GenBank/DDBJ databases">
        <authorList>
            <person name="Sun Q."/>
            <person name="Zhou Y."/>
        </authorList>
    </citation>
    <scope>NUCLEOTIDE SEQUENCE</scope>
    <source>
        <strain evidence="2">CGMCC 4.7368</strain>
    </source>
</reference>
<name>A0A918DP09_9ACTN</name>
<dbReference type="RefSeq" id="WP_263648703.1">
    <property type="nucleotide sequence ID" value="NZ_BMNH01000023.1"/>
</dbReference>
<gene>
    <name evidence="2" type="ORF">GCM10012289_58300</name>
</gene>